<sequence length="98" mass="10408">MIIGLFGHALCSPRSRAPTSSRRGQTSAAAEARAIAAEITACDELGCADPPYAFAAEVLAVAPDLRVGLVHARLRDGPATDGLDLMLRRYRARCEEAQ</sequence>
<evidence type="ECO:0000313" key="2">
    <source>
        <dbReference type="Proteomes" id="UP001164459"/>
    </source>
</evidence>
<name>A0ABY7HAD2_9BACT</name>
<protein>
    <submittedName>
        <fullName evidence="1">Uncharacterized protein</fullName>
    </submittedName>
</protein>
<proteinExistence type="predicted"/>
<keyword evidence="2" id="KW-1185">Reference proteome</keyword>
<evidence type="ECO:0000313" key="1">
    <source>
        <dbReference type="EMBL" id="WAS96055.1"/>
    </source>
</evidence>
<dbReference type="Proteomes" id="UP001164459">
    <property type="component" value="Chromosome"/>
</dbReference>
<organism evidence="1 2">
    <name type="scientific">Nannocystis punicea</name>
    <dbReference type="NCBI Taxonomy" id="2995304"/>
    <lineage>
        <taxon>Bacteria</taxon>
        <taxon>Pseudomonadati</taxon>
        <taxon>Myxococcota</taxon>
        <taxon>Polyangia</taxon>
        <taxon>Nannocystales</taxon>
        <taxon>Nannocystaceae</taxon>
        <taxon>Nannocystis</taxon>
    </lineage>
</organism>
<dbReference type="RefSeq" id="WP_269038397.1">
    <property type="nucleotide sequence ID" value="NZ_CP114040.1"/>
</dbReference>
<gene>
    <name evidence="1" type="ORF">O0S08_07810</name>
</gene>
<accession>A0ABY7HAD2</accession>
<dbReference type="EMBL" id="CP114040">
    <property type="protein sequence ID" value="WAS96055.1"/>
    <property type="molecule type" value="Genomic_DNA"/>
</dbReference>
<reference evidence="1" key="1">
    <citation type="submission" date="2022-11" db="EMBL/GenBank/DDBJ databases">
        <title>Minimal conservation of predation-associated metabolite biosynthetic gene clusters underscores biosynthetic potential of Myxococcota including descriptions for ten novel species: Archangium lansinium sp. nov., Myxococcus landrumus sp. nov., Nannocystis bai.</title>
        <authorList>
            <person name="Ahearne A."/>
            <person name="Stevens C."/>
            <person name="Dowd S."/>
        </authorList>
    </citation>
    <scope>NUCLEOTIDE SEQUENCE</scope>
    <source>
        <strain evidence="1">Fl3</strain>
    </source>
</reference>